<dbReference type="InterPro" id="IPR050330">
    <property type="entry name" value="Bact_OuterMem_StrucFunc"/>
</dbReference>
<dbReference type="EMBL" id="JAFREP010000014">
    <property type="protein sequence ID" value="MBO1319772.1"/>
    <property type="molecule type" value="Genomic_DNA"/>
</dbReference>
<dbReference type="PANTHER" id="PTHR30329:SF21">
    <property type="entry name" value="LIPOPROTEIN YIAD-RELATED"/>
    <property type="match status" value="1"/>
</dbReference>
<dbReference type="CDD" id="cd07185">
    <property type="entry name" value="OmpA_C-like"/>
    <property type="match status" value="1"/>
</dbReference>
<comment type="similarity">
    <text evidence="9">Belongs to the Pal lipoprotein family.</text>
</comment>
<evidence type="ECO:0000256" key="10">
    <source>
        <dbReference type="PROSITE-ProRule" id="PRU00473"/>
    </source>
</evidence>
<sequence>MLACSKKTDDIPVPVEAPEQVQETAQPVQEQPKPNVDVTEEPEVINQIDPNTLNLDDITFDFDKFDLRPDAREALTRYAEVLKANPTVKVLIEGHCDERGTEDYNMGLGERRAARVRDYLESLGIESSRLNTISYGEMRPLVPGSNEESWAKNRRAHFQLSVSR</sequence>
<dbReference type="SUPFAM" id="SSF103088">
    <property type="entry name" value="OmpA-like"/>
    <property type="match status" value="1"/>
</dbReference>
<dbReference type="HAMAP" id="MF_02204">
    <property type="entry name" value="Pal"/>
    <property type="match status" value="1"/>
</dbReference>
<proteinExistence type="inferred from homology"/>
<dbReference type="InterPro" id="IPR014169">
    <property type="entry name" value="Pal_lipo_C"/>
</dbReference>
<evidence type="ECO:0000256" key="2">
    <source>
        <dbReference type="ARBA" id="ARBA00022618"/>
    </source>
</evidence>
<evidence type="ECO:0000256" key="6">
    <source>
        <dbReference type="ARBA" id="ARBA00023237"/>
    </source>
</evidence>
<accession>A0A8J7U3M5</accession>
<keyword evidence="5" id="KW-0564">Palmitate</keyword>
<evidence type="ECO:0000256" key="3">
    <source>
        <dbReference type="ARBA" id="ARBA00022729"/>
    </source>
</evidence>
<gene>
    <name evidence="9 13" type="primary">pal</name>
    <name evidence="13" type="ORF">J3U88_14950</name>
</gene>
<feature type="region of interest" description="Disordered" evidence="11">
    <location>
        <begin position="1"/>
        <end position="39"/>
    </location>
</feature>
<dbReference type="GO" id="GO:0051301">
    <property type="term" value="P:cell division"/>
    <property type="evidence" value="ECO:0007669"/>
    <property type="project" value="UniProtKB-KW"/>
</dbReference>
<evidence type="ECO:0000259" key="12">
    <source>
        <dbReference type="PROSITE" id="PS51123"/>
    </source>
</evidence>
<dbReference type="InterPro" id="IPR006665">
    <property type="entry name" value="OmpA-like"/>
</dbReference>
<dbReference type="PANTHER" id="PTHR30329">
    <property type="entry name" value="STATOR ELEMENT OF FLAGELLAR MOTOR COMPLEX"/>
    <property type="match status" value="1"/>
</dbReference>
<keyword evidence="8" id="KW-0131">Cell cycle</keyword>
<dbReference type="NCBIfam" id="TIGR02802">
    <property type="entry name" value="Pal_lipo"/>
    <property type="match status" value="1"/>
</dbReference>
<dbReference type="Proteomes" id="UP000664417">
    <property type="component" value="Unassembled WGS sequence"/>
</dbReference>
<dbReference type="PROSITE" id="PS51123">
    <property type="entry name" value="OMPA_2"/>
    <property type="match status" value="1"/>
</dbReference>
<keyword evidence="6" id="KW-0998">Cell outer membrane</keyword>
<dbReference type="AlphaFoldDB" id="A0A8J7U3M5"/>
<feature type="compositionally biased region" description="Basic and acidic residues" evidence="11">
    <location>
        <begin position="1"/>
        <end position="10"/>
    </location>
</feature>
<evidence type="ECO:0000256" key="9">
    <source>
        <dbReference type="HAMAP-Rule" id="MF_02204"/>
    </source>
</evidence>
<evidence type="ECO:0000256" key="1">
    <source>
        <dbReference type="ARBA" id="ARBA00004442"/>
    </source>
</evidence>
<dbReference type="InterPro" id="IPR006664">
    <property type="entry name" value="OMP_bac"/>
</dbReference>
<dbReference type="InterPro" id="IPR036737">
    <property type="entry name" value="OmpA-like_sf"/>
</dbReference>
<comment type="subcellular location">
    <subcellularLocation>
        <location evidence="1">Cell outer membrane</location>
    </subcellularLocation>
</comment>
<evidence type="ECO:0000256" key="8">
    <source>
        <dbReference type="ARBA" id="ARBA00023306"/>
    </source>
</evidence>
<dbReference type="Pfam" id="PF00691">
    <property type="entry name" value="OmpA"/>
    <property type="match status" value="1"/>
</dbReference>
<dbReference type="Gene3D" id="3.30.1330.60">
    <property type="entry name" value="OmpA-like domain"/>
    <property type="match status" value="1"/>
</dbReference>
<dbReference type="GO" id="GO:0009279">
    <property type="term" value="C:cell outer membrane"/>
    <property type="evidence" value="ECO:0007669"/>
    <property type="project" value="UniProtKB-SubCell"/>
</dbReference>
<dbReference type="PRINTS" id="PR01023">
    <property type="entry name" value="NAFLGMOTY"/>
</dbReference>
<dbReference type="PRINTS" id="PR01021">
    <property type="entry name" value="OMPADOMAIN"/>
</dbReference>
<keyword evidence="2" id="KW-0132">Cell division</keyword>
<keyword evidence="14" id="KW-1185">Reference proteome</keyword>
<evidence type="ECO:0000256" key="11">
    <source>
        <dbReference type="SAM" id="MobiDB-lite"/>
    </source>
</evidence>
<organism evidence="13 14">
    <name type="scientific">Acanthopleuribacter pedis</name>
    <dbReference type="NCBI Taxonomy" id="442870"/>
    <lineage>
        <taxon>Bacteria</taxon>
        <taxon>Pseudomonadati</taxon>
        <taxon>Acidobacteriota</taxon>
        <taxon>Holophagae</taxon>
        <taxon>Acanthopleuribacterales</taxon>
        <taxon>Acanthopleuribacteraceae</taxon>
        <taxon>Acanthopleuribacter</taxon>
    </lineage>
</organism>
<dbReference type="RefSeq" id="WP_207859678.1">
    <property type="nucleotide sequence ID" value="NZ_JAFREP010000014.1"/>
</dbReference>
<name>A0A8J7U3M5_9BACT</name>
<evidence type="ECO:0000256" key="5">
    <source>
        <dbReference type="ARBA" id="ARBA00023139"/>
    </source>
</evidence>
<dbReference type="InterPro" id="IPR039001">
    <property type="entry name" value="Pal"/>
</dbReference>
<reference evidence="13" key="1">
    <citation type="submission" date="2021-03" db="EMBL/GenBank/DDBJ databases">
        <authorList>
            <person name="Wang G."/>
        </authorList>
    </citation>
    <scope>NUCLEOTIDE SEQUENCE</scope>
    <source>
        <strain evidence="13">KCTC 12899</strain>
    </source>
</reference>
<evidence type="ECO:0000256" key="7">
    <source>
        <dbReference type="ARBA" id="ARBA00023288"/>
    </source>
</evidence>
<evidence type="ECO:0000313" key="14">
    <source>
        <dbReference type="Proteomes" id="UP000664417"/>
    </source>
</evidence>
<comment type="caution">
    <text evidence="13">The sequence shown here is derived from an EMBL/GenBank/DDBJ whole genome shotgun (WGS) entry which is preliminary data.</text>
</comment>
<keyword evidence="3" id="KW-0732">Signal</keyword>
<evidence type="ECO:0000256" key="4">
    <source>
        <dbReference type="ARBA" id="ARBA00023136"/>
    </source>
</evidence>
<feature type="domain" description="OmpA-like" evidence="12">
    <location>
        <begin position="47"/>
        <end position="164"/>
    </location>
</feature>
<keyword evidence="4 10" id="KW-0472">Membrane</keyword>
<evidence type="ECO:0000313" key="13">
    <source>
        <dbReference type="EMBL" id="MBO1319772.1"/>
    </source>
</evidence>
<keyword evidence="7 13" id="KW-0449">Lipoprotein</keyword>
<protein>
    <recommendedName>
        <fullName evidence="9">Peptidoglycan-associated protein</fullName>
    </recommendedName>
</protein>